<proteinExistence type="predicted"/>
<feature type="region of interest" description="Disordered" evidence="2">
    <location>
        <begin position="1"/>
        <end position="23"/>
    </location>
</feature>
<reference evidence="6" key="1">
    <citation type="journal article" date="2019" name="Int. J. Syst. Evol. Microbiol.">
        <title>The Global Catalogue of Microorganisms (GCM) 10K type strain sequencing project: providing services to taxonomists for standard genome sequencing and annotation.</title>
        <authorList>
            <consortium name="The Broad Institute Genomics Platform"/>
            <consortium name="The Broad Institute Genome Sequencing Center for Infectious Disease"/>
            <person name="Wu L."/>
            <person name="Ma J."/>
        </authorList>
    </citation>
    <scope>NUCLEOTIDE SEQUENCE [LARGE SCALE GENOMIC DNA]</scope>
    <source>
        <strain evidence="6">CECT 8010</strain>
    </source>
</reference>
<gene>
    <name evidence="5" type="ORF">ACFOW1_00535</name>
</gene>
<dbReference type="Pfam" id="PF07550">
    <property type="entry name" value="Shr-like_HID"/>
    <property type="match status" value="1"/>
</dbReference>
<feature type="domain" description="Heme-binding protein Shr-like Hb-interacting" evidence="3">
    <location>
        <begin position="311"/>
        <end position="389"/>
    </location>
</feature>
<dbReference type="RefSeq" id="WP_379011457.1">
    <property type="nucleotide sequence ID" value="NZ_JBHSDC010000001.1"/>
</dbReference>
<dbReference type="InterPro" id="IPR013425">
    <property type="entry name" value="Autotrns_rpt"/>
</dbReference>
<feature type="compositionally biased region" description="Low complexity" evidence="2">
    <location>
        <begin position="1"/>
        <end position="17"/>
    </location>
</feature>
<dbReference type="NCBIfam" id="TIGR02601">
    <property type="entry name" value="autotrns_rpt"/>
    <property type="match status" value="1"/>
</dbReference>
<sequence length="1657" mass="171429">MQTASNWSSSSRPNNSNDIGLTSSSTILTNTAGTITGRSINVTNSNSYTIVNSTTAATNSTINLGVSGVFTNGISGSSNDLIYLFNTTTAPNLTIQGPNSSTGTGVLNLVLNGSGNFNIGTGSTLAISSAINGAYSITKTGAGNLFFSGANTYSGKTTITSGILQLGAANAIPVSAMGGGVILNGGTLSTGASTGFSEGVAGATNMGTLTLSDNSTIALGTGSHSLYFSASNGTLWTSSKVITISGWKGTAGASGTEGKIFLGSSSNGLTSSQLVQIYFAGYANGTTILSTGEVVPAASIATPPTISAIANQTADNDFKITFADNATWRSLITGITVDGTSYLAASNAYTLSSGSLVLKRASISELNNATSHTIVVSATGYLTTSVTQTNIAGSFTKLQILMPGETAAAGTISGKIGNPTIQTRGIPFNVVVNGVDAYWNTVSNVSDNIAITSTDGSAFLPPNSGLVNGTNMFSVALNMVGAVTVTATDMSDGSKTANTSASITVNQITTATDYFRTKQSGNWANANTWESSFDGINWIASSFSPDSNANIITILNTHVITVAASVTVDQLVVNIGGQIMIGALQTLTINDGSGIDLVVSGTILNAGTITNNGQINFAAASTYTHSQNGGIIPFATWATTSNCNITGVSTTMVMGLGQSFGNFLWDCASQNAILYLGTAFTTVNGNLKIRNTGSANNNTSYLNLATSTDAINYVLNIGGNLIDSTATTNNGNDNTSTFVLSNGSNTIINVAGNVYQYSNTNVNFSQTSGYAATLNVAGNYIIQNNTGSAATFARTYSNFSISKGRINFIGKSQTFTQNYGTTTFFQYIDIYIGNGIANTTVTMNSGVNLTAFSTLSVANNATLILGTNIIADGDASCTFTLNGGGTLSVGSSAGISSSGKTGNINTKMRNYASSANYIFTGEATGLFTTTPNVNTVNNLTINTSSNVALSQSLTVSNAISLINGTLTIGANTLTMAGGTIYKDGITYSGVIDASNGTFACSGTLGLTIPANTFLRNTVNNLIINNIAGVTLGGTLNITGVLSPKAGSLITNGNLTLLSTDVNGGGIIAAGSNSGGYINGNVTIQRFTQAQRGYRTFAHPYNTSQTIAQLTDNFQITGLTSGSLGAFGLSTGNPSAFAYNPTASSSPYVNPLTRITNSDYSWGVGQGLYVFVRGNGHEGTGGSYASSGGVPSAVIVDVSGGIVNQGPVAVGIGYADNADNYNLIGNPYPSPINLKNVLVKKDSDGSTQTLKSFLIANSTIYTYTPVLAMGSGSQTTLRGGFKTITHDGNTDIIIPTMGAFYIKAPQSGFSIYFQESDKVNITPTLGLFGTNSVIPKLRLAISTNVGFMDDIQLAFDKNSSAYSGDKYDAMKLSNSLLDFYTLSSDKKTLAIDYRSTNVLDSIIPLGIQTAMPDNYNISLSELTNLPNIQLVLRDKLLKTETVLSQLGDSYSFTITADTATKGDNRFEIGLLSTTVLPVTITDITAQLQTNKTVAVNWTSATEVNLASYHVQRSLDGTNFSTIGKVAAKGADTYNYIDDLSSIYSQAATLYYRLEAVDNNGSKSYSKVVNCQLAATSTSINIYPNPVQSTLHAQITATNAGTLQISVIDAQGKVVVTQKTAVAIGTNSIAVPVAPLTVGNYMLEIESTNGKQIRRFVKE</sequence>
<evidence type="ECO:0000259" key="4">
    <source>
        <dbReference type="Pfam" id="PF18962"/>
    </source>
</evidence>
<dbReference type="Proteomes" id="UP001595906">
    <property type="component" value="Unassembled WGS sequence"/>
</dbReference>
<dbReference type="InterPro" id="IPR013783">
    <property type="entry name" value="Ig-like_fold"/>
</dbReference>
<dbReference type="Pfam" id="PF18962">
    <property type="entry name" value="Por_Secre_tail"/>
    <property type="match status" value="1"/>
</dbReference>
<keyword evidence="6" id="KW-1185">Reference proteome</keyword>
<protein>
    <submittedName>
        <fullName evidence="5">Beta strand repeat-containing protein</fullName>
    </submittedName>
</protein>
<keyword evidence="1" id="KW-0732">Signal</keyword>
<dbReference type="EMBL" id="JBHSDC010000001">
    <property type="protein sequence ID" value="MFC4230356.1"/>
    <property type="molecule type" value="Genomic_DNA"/>
</dbReference>
<dbReference type="InterPro" id="IPR026444">
    <property type="entry name" value="Secre_tail"/>
</dbReference>
<accession>A0ABV8PTE5</accession>
<evidence type="ECO:0000256" key="1">
    <source>
        <dbReference type="ARBA" id="ARBA00022729"/>
    </source>
</evidence>
<dbReference type="Pfam" id="PF12951">
    <property type="entry name" value="PATR"/>
    <property type="match status" value="1"/>
</dbReference>
<dbReference type="InterPro" id="IPR011432">
    <property type="entry name" value="Shr-like_HID"/>
</dbReference>
<evidence type="ECO:0000313" key="6">
    <source>
        <dbReference type="Proteomes" id="UP001595906"/>
    </source>
</evidence>
<name>A0ABV8PTE5_9BACT</name>
<evidence type="ECO:0000256" key="2">
    <source>
        <dbReference type="SAM" id="MobiDB-lite"/>
    </source>
</evidence>
<organism evidence="5 6">
    <name type="scientific">Parasediminibacterium paludis</name>
    <dbReference type="NCBI Taxonomy" id="908966"/>
    <lineage>
        <taxon>Bacteria</taxon>
        <taxon>Pseudomonadati</taxon>
        <taxon>Bacteroidota</taxon>
        <taxon>Chitinophagia</taxon>
        <taxon>Chitinophagales</taxon>
        <taxon>Chitinophagaceae</taxon>
        <taxon>Parasediminibacterium</taxon>
    </lineage>
</organism>
<dbReference type="NCBIfam" id="TIGR04183">
    <property type="entry name" value="Por_Secre_tail"/>
    <property type="match status" value="1"/>
</dbReference>
<evidence type="ECO:0000313" key="5">
    <source>
        <dbReference type="EMBL" id="MFC4230356.1"/>
    </source>
</evidence>
<dbReference type="Gene3D" id="2.60.40.10">
    <property type="entry name" value="Immunoglobulins"/>
    <property type="match status" value="1"/>
</dbReference>
<evidence type="ECO:0000259" key="3">
    <source>
        <dbReference type="Pfam" id="PF07550"/>
    </source>
</evidence>
<comment type="caution">
    <text evidence="5">The sequence shown here is derived from an EMBL/GenBank/DDBJ whole genome shotgun (WGS) entry which is preliminary data.</text>
</comment>
<feature type="domain" description="Secretion system C-terminal sorting" evidence="4">
    <location>
        <begin position="1580"/>
        <end position="1655"/>
    </location>
</feature>